<gene>
    <name evidence="3" type="ORF">BITS_0179</name>
</gene>
<dbReference type="SUPFAM" id="SSF55681">
    <property type="entry name" value="Class II aaRS and biotin synthetases"/>
    <property type="match status" value="1"/>
</dbReference>
<evidence type="ECO:0000256" key="1">
    <source>
        <dbReference type="SAM" id="MobiDB-lite"/>
    </source>
</evidence>
<proteinExistence type="predicted"/>
<dbReference type="AlphaFoldDB" id="A0A087ECK2"/>
<dbReference type="PANTHER" id="PTHR12835">
    <property type="entry name" value="BIOTIN PROTEIN LIGASE"/>
    <property type="match status" value="1"/>
</dbReference>
<comment type="caution">
    <text evidence="3">The sequence shown here is derived from an EMBL/GenBank/DDBJ whole genome shotgun (WGS) entry which is preliminary data.</text>
</comment>
<evidence type="ECO:0000259" key="2">
    <source>
        <dbReference type="Pfam" id="PF03099"/>
    </source>
</evidence>
<dbReference type="Pfam" id="PF03099">
    <property type="entry name" value="BPL_LplA_LipB"/>
    <property type="match status" value="1"/>
</dbReference>
<reference evidence="3 4" key="1">
    <citation type="submission" date="2014-03" db="EMBL/GenBank/DDBJ databases">
        <title>Genomics of Bifidobacteria.</title>
        <authorList>
            <person name="Ventura M."/>
            <person name="Milani C."/>
            <person name="Lugli G.A."/>
        </authorList>
    </citation>
    <scope>NUCLEOTIDE SEQUENCE [LARGE SCALE GENOMIC DNA]</scope>
    <source>
        <strain evidence="3 4">JCM 13495</strain>
    </source>
</reference>
<sequence>MAEDAEMPLSEQVADSVVRYVRVGSTNDVARQALLQGKIGYCDSALPPMALIAADVQESGRGRMGREWLNRPGECFMVSFVSVVPSSVVYGASINGWLPVLAGLCSIDAVNEVLGHCNAHAIHDDCRLMLKWPNDIFCEGFKMGGILVESVQLGRNGAGKGIDNVTIHADASPDNTRENSSHDDGGQSESLVGVIFGIGLNMNIPAESLPTQQATSLQLHWEGLPQATVLRDRIAAGIAAKLREGLRSLMDNPTEYVDQLLKRYVRMCWTVGRRVKANLVDGTVRYGKALSIMSDASLRMMGDDGQIHVVHTGDVGILPAQSDS</sequence>
<dbReference type="Proteomes" id="UP000029080">
    <property type="component" value="Unassembled WGS sequence"/>
</dbReference>
<dbReference type="PANTHER" id="PTHR12835:SF5">
    <property type="entry name" value="BIOTIN--PROTEIN LIGASE"/>
    <property type="match status" value="1"/>
</dbReference>
<accession>A0A087ECK2</accession>
<feature type="domain" description="BPL/LPL catalytic" evidence="2">
    <location>
        <begin position="49"/>
        <end position="152"/>
    </location>
</feature>
<dbReference type="InterPro" id="IPR045864">
    <property type="entry name" value="aa-tRNA-synth_II/BPL/LPL"/>
</dbReference>
<dbReference type="GO" id="GO:0004077">
    <property type="term" value="F:biotin--[biotin carboxyl-carrier protein] ligase activity"/>
    <property type="evidence" value="ECO:0007669"/>
    <property type="project" value="TreeGrafter"/>
</dbReference>
<name>A0A087ECK2_9BIFI</name>
<evidence type="ECO:0000313" key="3">
    <source>
        <dbReference type="EMBL" id="KFJ05503.1"/>
    </source>
</evidence>
<keyword evidence="3" id="KW-0436">Ligase</keyword>
<dbReference type="InterPro" id="IPR004143">
    <property type="entry name" value="BPL_LPL_catalytic"/>
</dbReference>
<dbReference type="EMBL" id="JGZU01000015">
    <property type="protein sequence ID" value="KFJ05503.1"/>
    <property type="molecule type" value="Genomic_DNA"/>
</dbReference>
<keyword evidence="4" id="KW-1185">Reference proteome</keyword>
<protein>
    <submittedName>
        <fullName evidence="3">Biotin-(Acetyl-CoA carboxylase) ligase</fullName>
    </submittedName>
</protein>
<dbReference type="GO" id="GO:0005737">
    <property type="term" value="C:cytoplasm"/>
    <property type="evidence" value="ECO:0007669"/>
    <property type="project" value="TreeGrafter"/>
</dbReference>
<feature type="compositionally biased region" description="Basic and acidic residues" evidence="1">
    <location>
        <begin position="175"/>
        <end position="185"/>
    </location>
</feature>
<evidence type="ECO:0000313" key="4">
    <source>
        <dbReference type="Proteomes" id="UP000029080"/>
    </source>
</evidence>
<dbReference type="STRING" id="356829.BITS_0179"/>
<feature type="region of interest" description="Disordered" evidence="1">
    <location>
        <begin position="164"/>
        <end position="187"/>
    </location>
</feature>
<organism evidence="3 4">
    <name type="scientific">Bifidobacterium tsurumiense</name>
    <dbReference type="NCBI Taxonomy" id="356829"/>
    <lineage>
        <taxon>Bacteria</taxon>
        <taxon>Bacillati</taxon>
        <taxon>Actinomycetota</taxon>
        <taxon>Actinomycetes</taxon>
        <taxon>Bifidobacteriales</taxon>
        <taxon>Bifidobacteriaceae</taxon>
        <taxon>Bifidobacterium</taxon>
    </lineage>
</organism>
<dbReference type="eggNOG" id="COG0340">
    <property type="taxonomic scope" value="Bacteria"/>
</dbReference>
<dbReference type="Gene3D" id="3.30.930.10">
    <property type="entry name" value="Bira Bifunctional Protein, Domain 2"/>
    <property type="match status" value="1"/>
</dbReference>